<dbReference type="Proteomes" id="UP000310685">
    <property type="component" value="Unassembled WGS sequence"/>
</dbReference>
<dbReference type="SMART" id="SM00717">
    <property type="entry name" value="SANT"/>
    <property type="match status" value="2"/>
</dbReference>
<evidence type="ECO:0000256" key="4">
    <source>
        <dbReference type="ARBA" id="ARBA00022737"/>
    </source>
</evidence>
<evidence type="ECO:0000256" key="8">
    <source>
        <dbReference type="ARBA" id="ARBA00034837"/>
    </source>
</evidence>
<dbReference type="Pfam" id="PF13921">
    <property type="entry name" value="Myb_DNA-bind_6"/>
    <property type="match status" value="1"/>
</dbReference>
<dbReference type="EMBL" id="SPRH01000035">
    <property type="protein sequence ID" value="TIB98778.1"/>
    <property type="molecule type" value="Genomic_DNA"/>
</dbReference>
<feature type="domain" description="HTH myb-type" evidence="13">
    <location>
        <begin position="2"/>
        <end position="57"/>
    </location>
</feature>
<evidence type="ECO:0000313" key="16">
    <source>
        <dbReference type="Proteomes" id="UP000307169"/>
    </source>
</evidence>
<dbReference type="InterPro" id="IPR001005">
    <property type="entry name" value="SANT/Myb"/>
</dbReference>
<feature type="domain" description="HTH myb-type" evidence="13">
    <location>
        <begin position="58"/>
        <end position="107"/>
    </location>
</feature>
<dbReference type="InterPro" id="IPR009057">
    <property type="entry name" value="Homeodomain-like_sf"/>
</dbReference>
<keyword evidence="7" id="KW-0539">Nucleus</keyword>
<keyword evidence="2" id="KW-0507">mRNA processing</keyword>
<comment type="caution">
    <text evidence="14">The sequence shown here is derived from an EMBL/GenBank/DDBJ whole genome shotgun (WGS) entry which is preliminary data.</text>
</comment>
<evidence type="ECO:0000313" key="14">
    <source>
        <dbReference type="EMBL" id="TIB77586.1"/>
    </source>
</evidence>
<keyword evidence="5" id="KW-0238">DNA-binding</keyword>
<dbReference type="Gene3D" id="1.10.10.60">
    <property type="entry name" value="Homeodomain-like"/>
    <property type="match status" value="2"/>
</dbReference>
<evidence type="ECO:0000259" key="13">
    <source>
        <dbReference type="PROSITE" id="PS51294"/>
    </source>
</evidence>
<comment type="similarity">
    <text evidence="1">Belongs to the CEF1 family.</text>
</comment>
<keyword evidence="4" id="KW-0677">Repeat</keyword>
<dbReference type="CDD" id="cd11659">
    <property type="entry name" value="SANT_CDC5_II"/>
    <property type="match status" value="1"/>
</dbReference>
<organism evidence="14 17">
    <name type="scientific">Wallemia mellicola</name>
    <dbReference type="NCBI Taxonomy" id="1708541"/>
    <lineage>
        <taxon>Eukaryota</taxon>
        <taxon>Fungi</taxon>
        <taxon>Dikarya</taxon>
        <taxon>Basidiomycota</taxon>
        <taxon>Wallemiomycotina</taxon>
        <taxon>Wallemiomycetes</taxon>
        <taxon>Wallemiales</taxon>
        <taxon>Wallemiaceae</taxon>
        <taxon>Wallemia</taxon>
    </lineage>
</organism>
<dbReference type="PROSITE" id="PS50090">
    <property type="entry name" value="MYB_LIKE"/>
    <property type="match status" value="2"/>
</dbReference>
<evidence type="ECO:0000256" key="1">
    <source>
        <dbReference type="ARBA" id="ARBA00010506"/>
    </source>
</evidence>
<proteinExistence type="inferred from homology"/>
<dbReference type="Proteomes" id="UP000307169">
    <property type="component" value="Unassembled WGS sequence"/>
</dbReference>
<sequence>MRIVVKGGVWKNTEDEILKAAISKYGKNQWARISSLLVRKTPKQCKARWYEWLDPSIKKTEWSKTEDEKLLHLAKLMPTQWRTIAPIVGRTATQCLERYQQLLDEAERQENEELGLTGPGDEAGPSDDVRKLKPGELDTDPETKPAKPDPIDMDEDEKEMLSEARARLANTQGKKAKRKARERQLEEARRLAVLQKRRELKAAGVISRIREKKKGVDYNADIPFEKQPAIGFYDVGEERAKTYESSIGKSRMEAEGKRKADKGEDERRKKQKTASQESNDKYQAAREAQIARLKEADKISARRKLDLPAPQVGEKELEDIVKLGQSGESTRELVEEGDTSTQGLLGNYDTIGSVHNLRTPRTEQGEDNIMSEARNLRNMTASQTPLLGEENTPLHEQQSGTGYQSATPKHVANFTPNPLATPSHGGAPGVPFKTPMRDTLSINRTDGISEAFETPAERKYSERSEKARLKTGFQNLPKPQNNFEIEMPEDEADEIAQVAARKEDAAERDARIAAALAEEERRILARRSSAIKMNLPRPVNIDVTGLLQSLSFKEKSVEEMVENEYVRLVVHDSIHYPLPGATPAHGVDPIAELPDEAVDAAKNAVDAELAASMGVPGANSDAVKRALLASIETQLDAIPSGELGYSKKAQAVVHLNELDDKEKMEYYTFRFATIKDRLTNDAVKSAKQEKKLGIKLGGYIARKEALSKRLSKAFDDVETGTINREAFGLLALNEREAAPARVYKLEKEVSFMQQRERELQSRYKELEMERRRRQEVIEGLEEEEAERLNDGASVNANWFGSKPSSIEEWNTDQLQNWLKENKIKFSDKSNKDSLLKTVKKNWDTVAHRQQVILNDIKDETIDKWDESKIREYLLENGVVAPKSSVEELRILVKQLAGDVRSSALSAAAEATAHASSTYDASKDNAKDRLTYIHDYVLRELNDSKDFIYSSWNDNELRSFLEKKGIIRTKSQIKRDELLKGMRQYYAALADPVYDAWSDNYIRHWLESNGVIKTKSAKTRDDLLNLMKDNYYDAKSHVYNTWSDNQLRTWLVDHGYLKSRDEKTREEMLYLIGKYYTSSRDVVISSWRTSDLRDWAISHGLIKSDVQVKREELEKLAHAKYDKLTSTAAPYVSWTDARLRGWLRAYEPEVAKVAKTRDELLSEVRKRYVDSKGYSEIVYGEIMGWVNYGRSSIGCLYNYLTGSARSVAENAQEKADELGKSADIASKSAEAAASSASSLAAKASKAAKKEL</sequence>
<evidence type="ECO:0000256" key="11">
    <source>
        <dbReference type="SAM" id="MobiDB-lite"/>
    </source>
</evidence>
<dbReference type="PANTHER" id="PTHR45885">
    <property type="entry name" value="CELL DIVISION CYCLE 5-LIKE PROTEIN"/>
    <property type="match status" value="1"/>
</dbReference>
<dbReference type="PROSITE" id="PS51294">
    <property type="entry name" value="HTH_MYB"/>
    <property type="match status" value="2"/>
</dbReference>
<dbReference type="InterPro" id="IPR047240">
    <property type="entry name" value="SANT_CDC5L_II"/>
</dbReference>
<dbReference type="InterPro" id="IPR018803">
    <property type="entry name" value="Ish1/Msc1-like"/>
</dbReference>
<dbReference type="GO" id="GO:0000974">
    <property type="term" value="C:Prp19 complex"/>
    <property type="evidence" value="ECO:0007669"/>
    <property type="project" value="InterPro"/>
</dbReference>
<keyword evidence="6" id="KW-0508">mRNA splicing</keyword>
<feature type="compositionally biased region" description="Basic and acidic residues" evidence="11">
    <location>
        <begin position="127"/>
        <end position="150"/>
    </location>
</feature>
<evidence type="ECO:0000256" key="9">
    <source>
        <dbReference type="ARBA" id="ARBA00069095"/>
    </source>
</evidence>
<evidence type="ECO:0000256" key="2">
    <source>
        <dbReference type="ARBA" id="ARBA00022664"/>
    </source>
</evidence>
<keyword evidence="10" id="KW-0175">Coiled coil</keyword>
<dbReference type="Pfam" id="PF10281">
    <property type="entry name" value="Ish1"/>
    <property type="match status" value="5"/>
</dbReference>
<dbReference type="EMBL" id="SPRC01000033">
    <property type="protein sequence ID" value="TIB77586.1"/>
    <property type="molecule type" value="Genomic_DNA"/>
</dbReference>
<dbReference type="PANTHER" id="PTHR45885:SF1">
    <property type="entry name" value="CELL DIVISION CYCLE 5-LIKE PROTEIN"/>
    <property type="match status" value="1"/>
</dbReference>
<accession>A0A4T0M5V1</accession>
<reference evidence="16 17" key="1">
    <citation type="submission" date="2019-03" db="EMBL/GenBank/DDBJ databases">
        <title>Sequencing 25 genomes of Wallemia mellicola.</title>
        <authorList>
            <person name="Gostincar C."/>
        </authorList>
    </citation>
    <scope>NUCLEOTIDE SEQUENCE [LARGE SCALE GENOMIC DNA]</scope>
    <source>
        <strain evidence="15 16">EXF-1262</strain>
        <strain evidence="14 17">EXF-6152</strain>
    </source>
</reference>
<dbReference type="CDD" id="cd00167">
    <property type="entry name" value="SANT"/>
    <property type="match status" value="1"/>
</dbReference>
<dbReference type="Pfam" id="PF11831">
    <property type="entry name" value="Myb_Cef"/>
    <property type="match status" value="1"/>
</dbReference>
<evidence type="ECO:0000313" key="17">
    <source>
        <dbReference type="Proteomes" id="UP000310685"/>
    </source>
</evidence>
<evidence type="ECO:0000256" key="5">
    <source>
        <dbReference type="ARBA" id="ARBA00023125"/>
    </source>
</evidence>
<dbReference type="AlphaFoldDB" id="A0A4T0M5V1"/>
<dbReference type="InterPro" id="IPR021786">
    <property type="entry name" value="Cdc5p/Cef1_C"/>
</dbReference>
<keyword evidence="3" id="KW-0747">Spliceosome</keyword>
<dbReference type="SUPFAM" id="SSF46689">
    <property type="entry name" value="Homeodomain-like"/>
    <property type="match status" value="1"/>
</dbReference>
<evidence type="ECO:0000256" key="7">
    <source>
        <dbReference type="ARBA" id="ARBA00023242"/>
    </source>
</evidence>
<feature type="coiled-coil region" evidence="10">
    <location>
        <begin position="749"/>
        <end position="786"/>
    </location>
</feature>
<dbReference type="InterPro" id="IPR047242">
    <property type="entry name" value="CDC5L/Cef1"/>
</dbReference>
<evidence type="ECO:0000256" key="3">
    <source>
        <dbReference type="ARBA" id="ARBA00022728"/>
    </source>
</evidence>
<evidence type="ECO:0000313" key="15">
    <source>
        <dbReference type="EMBL" id="TIB98778.1"/>
    </source>
</evidence>
<dbReference type="InterPro" id="IPR017930">
    <property type="entry name" value="Myb_dom"/>
</dbReference>
<gene>
    <name evidence="15" type="ORF">E3Q17_02872</name>
    <name evidence="14" type="ORF">E3Q22_02999</name>
</gene>
<evidence type="ECO:0000256" key="6">
    <source>
        <dbReference type="ARBA" id="ARBA00023187"/>
    </source>
</evidence>
<dbReference type="GO" id="GO:0005681">
    <property type="term" value="C:spliceosomal complex"/>
    <property type="evidence" value="ECO:0007669"/>
    <property type="project" value="UniProtKB-KW"/>
</dbReference>
<dbReference type="FunFam" id="1.10.10.60:FF:000021">
    <property type="entry name" value="CDC5 cell division cycle 5-like"/>
    <property type="match status" value="1"/>
</dbReference>
<feature type="domain" description="Myb-like" evidence="12">
    <location>
        <begin position="2"/>
        <end position="53"/>
    </location>
</feature>
<name>A0A4T0M5V1_9BASI</name>
<feature type="compositionally biased region" description="Basic and acidic residues" evidence="11">
    <location>
        <begin position="250"/>
        <end position="268"/>
    </location>
</feature>
<dbReference type="GO" id="GO:0003677">
    <property type="term" value="F:DNA binding"/>
    <property type="evidence" value="ECO:0007669"/>
    <property type="project" value="UniProtKB-KW"/>
</dbReference>
<evidence type="ECO:0000259" key="12">
    <source>
        <dbReference type="PROSITE" id="PS50090"/>
    </source>
</evidence>
<feature type="domain" description="Myb-like" evidence="12">
    <location>
        <begin position="54"/>
        <end position="103"/>
    </location>
</feature>
<evidence type="ECO:0000256" key="10">
    <source>
        <dbReference type="SAM" id="Coils"/>
    </source>
</evidence>
<feature type="region of interest" description="Disordered" evidence="11">
    <location>
        <begin position="109"/>
        <end position="157"/>
    </location>
</feature>
<feature type="region of interest" description="Disordered" evidence="11">
    <location>
        <begin position="241"/>
        <end position="289"/>
    </location>
</feature>
<feature type="region of interest" description="Disordered" evidence="11">
    <location>
        <begin position="324"/>
        <end position="368"/>
    </location>
</feature>
<protein>
    <recommendedName>
        <fullName evidence="8">Pre-mRNA-splicing factor CEF1</fullName>
    </recommendedName>
    <alternativeName>
        <fullName evidence="9">Pre-mRNA-splicing factor cef1</fullName>
    </alternativeName>
</protein>
<dbReference type="GO" id="GO:0000398">
    <property type="term" value="P:mRNA splicing, via spliceosome"/>
    <property type="evidence" value="ECO:0007669"/>
    <property type="project" value="InterPro"/>
</dbReference>